<dbReference type="Proteomes" id="UP000252915">
    <property type="component" value="Unassembled WGS sequence"/>
</dbReference>
<evidence type="ECO:0000259" key="6">
    <source>
        <dbReference type="Pfam" id="PF01029"/>
    </source>
</evidence>
<accession>A0A368C5J8</accession>
<dbReference type="Gene3D" id="1.10.940.10">
    <property type="entry name" value="NusB-like"/>
    <property type="match status" value="1"/>
</dbReference>
<dbReference type="SUPFAM" id="SSF48013">
    <property type="entry name" value="NusB-like"/>
    <property type="match status" value="1"/>
</dbReference>
<keyword evidence="3" id="KW-0694">RNA-binding</keyword>
<name>A0A368C5J8_9GAMM</name>
<dbReference type="InterPro" id="IPR035926">
    <property type="entry name" value="NusB-like_sf"/>
</dbReference>
<evidence type="ECO:0000256" key="1">
    <source>
        <dbReference type="ARBA" id="ARBA00005952"/>
    </source>
</evidence>
<evidence type="ECO:0000256" key="4">
    <source>
        <dbReference type="ARBA" id="ARBA00023015"/>
    </source>
</evidence>
<feature type="domain" description="NusB/RsmB/TIM44" evidence="6">
    <location>
        <begin position="12"/>
        <end position="135"/>
    </location>
</feature>
<dbReference type="GO" id="GO:0006353">
    <property type="term" value="P:DNA-templated transcription termination"/>
    <property type="evidence" value="ECO:0007669"/>
    <property type="project" value="InterPro"/>
</dbReference>
<protein>
    <submittedName>
        <fullName evidence="7">Transcription antitermination factor NusB</fullName>
    </submittedName>
</protein>
<dbReference type="GO" id="GO:0003723">
    <property type="term" value="F:RNA binding"/>
    <property type="evidence" value="ECO:0007669"/>
    <property type="project" value="UniProtKB-KW"/>
</dbReference>
<dbReference type="EMBL" id="QOPI01000009">
    <property type="protein sequence ID" value="RCL44793.1"/>
    <property type="molecule type" value="Genomic_DNA"/>
</dbReference>
<organism evidence="7 8">
    <name type="scientific">SAR86 cluster bacterium</name>
    <dbReference type="NCBI Taxonomy" id="2030880"/>
    <lineage>
        <taxon>Bacteria</taxon>
        <taxon>Pseudomonadati</taxon>
        <taxon>Pseudomonadota</taxon>
        <taxon>Gammaproteobacteria</taxon>
        <taxon>SAR86 cluster</taxon>
    </lineage>
</organism>
<dbReference type="AlphaFoldDB" id="A0A368C5J8"/>
<evidence type="ECO:0000256" key="3">
    <source>
        <dbReference type="ARBA" id="ARBA00022884"/>
    </source>
</evidence>
<reference evidence="7 8" key="1">
    <citation type="journal article" date="2018" name="Microbiome">
        <title>Fine metagenomic profile of the Mediterranean stratified and mixed water columns revealed by assembly and recruitment.</title>
        <authorList>
            <person name="Haro-Moreno J.M."/>
            <person name="Lopez-Perez M."/>
            <person name="De La Torre J.R."/>
            <person name="Picazo A."/>
            <person name="Camacho A."/>
            <person name="Rodriguez-Valera F."/>
        </authorList>
    </citation>
    <scope>NUCLEOTIDE SEQUENCE [LARGE SCALE GENOMIC DNA]</scope>
    <source>
        <strain evidence="7">MED-G78</strain>
    </source>
</reference>
<keyword evidence="2" id="KW-0889">Transcription antitermination</keyword>
<evidence type="ECO:0000256" key="2">
    <source>
        <dbReference type="ARBA" id="ARBA00022814"/>
    </source>
</evidence>
<dbReference type="Pfam" id="PF01029">
    <property type="entry name" value="NusB"/>
    <property type="match status" value="1"/>
</dbReference>
<dbReference type="InterPro" id="IPR011605">
    <property type="entry name" value="NusB_fam"/>
</dbReference>
<proteinExistence type="inferred from homology"/>
<sequence>MKNLAKHKVAVRTREYIVQAIFQLLFNNESVDSIIKQFEDEHSGKKVDFVNFIKVLSVINKRKDVFSSILNSDLGLKDSEMELIDKSILFYGIYELENKELPKEIAIDECIRLSRKFSSPDSYKFINAYLDKLSKLNISLDK</sequence>
<comment type="similarity">
    <text evidence="1">Belongs to the NusB family.</text>
</comment>
<dbReference type="GO" id="GO:0031564">
    <property type="term" value="P:transcription antitermination"/>
    <property type="evidence" value="ECO:0007669"/>
    <property type="project" value="UniProtKB-KW"/>
</dbReference>
<dbReference type="InterPro" id="IPR006027">
    <property type="entry name" value="NusB_RsmB_TIM44"/>
</dbReference>
<keyword evidence="4" id="KW-0805">Transcription regulation</keyword>
<dbReference type="NCBIfam" id="TIGR01951">
    <property type="entry name" value="nusB"/>
    <property type="match status" value="1"/>
</dbReference>
<evidence type="ECO:0000313" key="8">
    <source>
        <dbReference type="Proteomes" id="UP000252915"/>
    </source>
</evidence>
<comment type="caution">
    <text evidence="7">The sequence shown here is derived from an EMBL/GenBank/DDBJ whole genome shotgun (WGS) entry which is preliminary data.</text>
</comment>
<evidence type="ECO:0000256" key="5">
    <source>
        <dbReference type="ARBA" id="ARBA00023163"/>
    </source>
</evidence>
<keyword evidence="5" id="KW-0804">Transcription</keyword>
<gene>
    <name evidence="7" type="primary">nusB</name>
    <name evidence="7" type="ORF">DBW92_02445</name>
</gene>
<evidence type="ECO:0000313" key="7">
    <source>
        <dbReference type="EMBL" id="RCL44793.1"/>
    </source>
</evidence>